<comment type="caution">
    <text evidence="2">The sequence shown here is derived from an EMBL/GenBank/DDBJ whole genome shotgun (WGS) entry which is preliminary data.</text>
</comment>
<proteinExistence type="predicted"/>
<gene>
    <name evidence="2" type="ORF">Nepgr_019537</name>
</gene>
<evidence type="ECO:0000256" key="1">
    <source>
        <dbReference type="SAM" id="MobiDB-lite"/>
    </source>
</evidence>
<dbReference type="AlphaFoldDB" id="A0AAD3SVH5"/>
<sequence>MPVRGLTSTKTPDTKSQSSRFRPYAFRRRVQAVNLQVLLPSGKELPNPSKSIVPIGTFIRSIELFSDHFKISLQPSKTGARAWVPILMIICDNLVRMANLGLAI</sequence>
<name>A0AAD3SVH5_NEPGR</name>
<evidence type="ECO:0000313" key="2">
    <source>
        <dbReference type="EMBL" id="GMH17696.1"/>
    </source>
</evidence>
<accession>A0AAD3SVH5</accession>
<reference evidence="2" key="1">
    <citation type="submission" date="2023-05" db="EMBL/GenBank/DDBJ databases">
        <title>Nepenthes gracilis genome sequencing.</title>
        <authorList>
            <person name="Fukushima K."/>
        </authorList>
    </citation>
    <scope>NUCLEOTIDE SEQUENCE</scope>
    <source>
        <strain evidence="2">SING2019-196</strain>
    </source>
</reference>
<evidence type="ECO:0000313" key="3">
    <source>
        <dbReference type="Proteomes" id="UP001279734"/>
    </source>
</evidence>
<feature type="compositionally biased region" description="Polar residues" evidence="1">
    <location>
        <begin position="1"/>
        <end position="20"/>
    </location>
</feature>
<dbReference type="EMBL" id="BSYO01000018">
    <property type="protein sequence ID" value="GMH17696.1"/>
    <property type="molecule type" value="Genomic_DNA"/>
</dbReference>
<feature type="region of interest" description="Disordered" evidence="1">
    <location>
        <begin position="1"/>
        <end position="21"/>
    </location>
</feature>
<protein>
    <submittedName>
        <fullName evidence="2">Uncharacterized protein</fullName>
    </submittedName>
</protein>
<organism evidence="2 3">
    <name type="scientific">Nepenthes gracilis</name>
    <name type="common">Slender pitcher plant</name>
    <dbReference type="NCBI Taxonomy" id="150966"/>
    <lineage>
        <taxon>Eukaryota</taxon>
        <taxon>Viridiplantae</taxon>
        <taxon>Streptophyta</taxon>
        <taxon>Embryophyta</taxon>
        <taxon>Tracheophyta</taxon>
        <taxon>Spermatophyta</taxon>
        <taxon>Magnoliopsida</taxon>
        <taxon>eudicotyledons</taxon>
        <taxon>Gunneridae</taxon>
        <taxon>Pentapetalae</taxon>
        <taxon>Caryophyllales</taxon>
        <taxon>Nepenthaceae</taxon>
        <taxon>Nepenthes</taxon>
    </lineage>
</organism>
<keyword evidence="3" id="KW-1185">Reference proteome</keyword>
<dbReference type="Proteomes" id="UP001279734">
    <property type="component" value="Unassembled WGS sequence"/>
</dbReference>